<dbReference type="EMBL" id="JAMOIM010000018">
    <property type="protein sequence ID" value="MCW6510797.1"/>
    <property type="molecule type" value="Genomic_DNA"/>
</dbReference>
<gene>
    <name evidence="2" type="ORF">M8523_22545</name>
</gene>
<evidence type="ECO:0000313" key="2">
    <source>
        <dbReference type="EMBL" id="MCW6510797.1"/>
    </source>
</evidence>
<name>A0AA41Z7Q2_9HYPH</name>
<protein>
    <submittedName>
        <fullName evidence="2">Uncharacterized protein</fullName>
    </submittedName>
</protein>
<proteinExistence type="predicted"/>
<feature type="chain" id="PRO_5041433490" evidence="1">
    <location>
        <begin position="20"/>
        <end position="85"/>
    </location>
</feature>
<organism evidence="2 3">
    <name type="scientific">Lichenifustis flavocetrariae</name>
    <dbReference type="NCBI Taxonomy" id="2949735"/>
    <lineage>
        <taxon>Bacteria</taxon>
        <taxon>Pseudomonadati</taxon>
        <taxon>Pseudomonadota</taxon>
        <taxon>Alphaproteobacteria</taxon>
        <taxon>Hyphomicrobiales</taxon>
        <taxon>Lichenihabitantaceae</taxon>
        <taxon>Lichenifustis</taxon>
    </lineage>
</organism>
<evidence type="ECO:0000256" key="1">
    <source>
        <dbReference type="SAM" id="SignalP"/>
    </source>
</evidence>
<keyword evidence="1" id="KW-0732">Signal</keyword>
<dbReference type="RefSeq" id="WP_282587170.1">
    <property type="nucleotide sequence ID" value="NZ_JAMOIM010000018.1"/>
</dbReference>
<dbReference type="Proteomes" id="UP001165667">
    <property type="component" value="Unassembled WGS sequence"/>
</dbReference>
<evidence type="ECO:0000313" key="3">
    <source>
        <dbReference type="Proteomes" id="UP001165667"/>
    </source>
</evidence>
<dbReference type="AlphaFoldDB" id="A0AA41Z7Q2"/>
<accession>A0AA41Z7Q2</accession>
<feature type="signal peptide" evidence="1">
    <location>
        <begin position="1"/>
        <end position="19"/>
    </location>
</feature>
<comment type="caution">
    <text evidence="2">The sequence shown here is derived from an EMBL/GenBank/DDBJ whole genome shotgun (WGS) entry which is preliminary data.</text>
</comment>
<sequence>MKWIALIAVALMAVSPALARSRVVKHPSRGALYGTPIIAGSSAVRVSPDGLVISEPVPIIQKEKNFNSTIKRGAAPTKTNGNVQP</sequence>
<reference evidence="2" key="1">
    <citation type="submission" date="2022-05" db="EMBL/GenBank/DDBJ databases">
        <authorList>
            <person name="Pankratov T."/>
        </authorList>
    </citation>
    <scope>NUCLEOTIDE SEQUENCE</scope>
    <source>
        <strain evidence="2">BP6-180914</strain>
    </source>
</reference>
<keyword evidence="3" id="KW-1185">Reference proteome</keyword>